<dbReference type="InterPro" id="IPR036168">
    <property type="entry name" value="AP2_Mu_C_sf"/>
</dbReference>
<dbReference type="RefSeq" id="XP_013910381.1">
    <property type="nucleotide sequence ID" value="XM_014054906.1"/>
</dbReference>
<dbReference type="GO" id="GO:0048488">
    <property type="term" value="P:synaptic vesicle endocytosis"/>
    <property type="evidence" value="ECO:0007669"/>
    <property type="project" value="TreeGrafter"/>
</dbReference>
<dbReference type="CTD" id="23149"/>
<evidence type="ECO:0000256" key="3">
    <source>
        <dbReference type="ARBA" id="ARBA00014150"/>
    </source>
</evidence>
<evidence type="ECO:0000259" key="11">
    <source>
        <dbReference type="PROSITE" id="PS51072"/>
    </source>
</evidence>
<dbReference type="Pfam" id="PF10291">
    <property type="entry name" value="muHD"/>
    <property type="match status" value="1"/>
</dbReference>
<feature type="region of interest" description="Disordered" evidence="10">
    <location>
        <begin position="146"/>
        <end position="371"/>
    </location>
</feature>
<dbReference type="GO" id="GO:0005905">
    <property type="term" value="C:clathrin-coated pit"/>
    <property type="evidence" value="ECO:0007669"/>
    <property type="project" value="UniProtKB-SubCell"/>
</dbReference>
<dbReference type="GeneID" id="106539963"/>
<dbReference type="GO" id="GO:0072583">
    <property type="term" value="P:clathrin-dependent endocytosis"/>
    <property type="evidence" value="ECO:0007669"/>
    <property type="project" value="InterPro"/>
</dbReference>
<keyword evidence="4" id="KW-0597">Phosphoprotein</keyword>
<dbReference type="GO" id="GO:0005886">
    <property type="term" value="C:plasma membrane"/>
    <property type="evidence" value="ECO:0007669"/>
    <property type="project" value="TreeGrafter"/>
</dbReference>
<organism evidence="12 13">
    <name type="scientific">Thamnophis sirtalis</name>
    <dbReference type="NCBI Taxonomy" id="35019"/>
    <lineage>
        <taxon>Eukaryota</taxon>
        <taxon>Metazoa</taxon>
        <taxon>Chordata</taxon>
        <taxon>Craniata</taxon>
        <taxon>Vertebrata</taxon>
        <taxon>Euteleostomi</taxon>
        <taxon>Lepidosauria</taxon>
        <taxon>Squamata</taxon>
        <taxon>Bifurcata</taxon>
        <taxon>Unidentata</taxon>
        <taxon>Episquamata</taxon>
        <taxon>Toxicofera</taxon>
        <taxon>Serpentes</taxon>
        <taxon>Colubroidea</taxon>
        <taxon>Colubridae</taxon>
        <taxon>Natricinae</taxon>
        <taxon>Thamnophis</taxon>
    </lineage>
</organism>
<proteinExistence type="predicted"/>
<feature type="compositionally biased region" description="Pro residues" evidence="10">
    <location>
        <begin position="293"/>
        <end position="312"/>
    </location>
</feature>
<evidence type="ECO:0000256" key="9">
    <source>
        <dbReference type="ARBA" id="ARBA00046739"/>
    </source>
</evidence>
<feature type="compositionally biased region" description="Low complexity" evidence="10">
    <location>
        <begin position="335"/>
        <end position="358"/>
    </location>
</feature>
<feature type="domain" description="MHD" evidence="11">
    <location>
        <begin position="375"/>
        <end position="643"/>
    </location>
</feature>
<dbReference type="PROSITE" id="PS51072">
    <property type="entry name" value="MHD"/>
    <property type="match status" value="1"/>
</dbReference>
<evidence type="ECO:0000256" key="10">
    <source>
        <dbReference type="SAM" id="MobiDB-lite"/>
    </source>
</evidence>
<feature type="region of interest" description="Disordered" evidence="10">
    <location>
        <begin position="1"/>
        <end position="116"/>
    </location>
</feature>
<evidence type="ECO:0000256" key="8">
    <source>
        <dbReference type="ARBA" id="ARBA00030485"/>
    </source>
</evidence>
<keyword evidence="6" id="KW-0472">Membrane</keyword>
<evidence type="ECO:0000256" key="7">
    <source>
        <dbReference type="ARBA" id="ARBA00023176"/>
    </source>
</evidence>
<dbReference type="OrthoDB" id="5593455at2759"/>
<evidence type="ECO:0000313" key="13">
    <source>
        <dbReference type="RefSeq" id="XP_013910381.1"/>
    </source>
</evidence>
<sequence length="644" mass="69559">MMEGLKKRTRKAFGIRKKEKDTDSTGSPDRDGTPPSPHPHDPSYNSKPECTQEGGKAVSKRTNGAPNGFYSEIDWERYNSPELDEEGYSIRPDEPGSTKGKHFYSSSESEEEEEAHKKFNIKIKPLQSKDTLKSAATVDELKASIGNIALSPSPVRKSPRRSPGTVKRNLSSEEIARPRRSTPTPELLSKRTSEDAAVLAPLFGPPLESTFEEDKLEASGPIDQCEVWGSVQPANSSVESPNASRPFPSGTPPPLPPKNIPATPPHAGSPLTIGVGSSSPARPATPLTSCSSPTPPPPPPRPPSRPKLPPGKPGVDVSRPFSPPIHSSSPPPIAPLARAESTSSISSTNSLSAATTPTIGSSRGPSPLTMGAQDTLPVAAAFTETVNAYFKGADPNKCIVKITGEMVLSFPAGITRHFANNPAPAVLTFRVTNYNRLEHVLPNPQLLCCNSTHADVNTKEFWVNMPNLMTHLKKVSEQKPQATYYNVDMLKYQVSTQGIQSTPLNLAVNWRCEPTSTDLRIDYKYNIEAMTTPVALNNVQFLVPIDGGVTKLQAVLPPAIWNTEQQRILWRIPDISQKSENGGVGSLLARFQLSEGPSKPSPLVVQFTSEGSTLSSCDIELVGAGYRFSLIKKRFAAGKYLADN</sequence>
<dbReference type="GO" id="GO:0098793">
    <property type="term" value="C:presynapse"/>
    <property type="evidence" value="ECO:0007669"/>
    <property type="project" value="GOC"/>
</dbReference>
<feature type="compositionally biased region" description="Pro residues" evidence="10">
    <location>
        <begin position="249"/>
        <end position="264"/>
    </location>
</feature>
<evidence type="ECO:0000313" key="12">
    <source>
        <dbReference type="Proteomes" id="UP000504617"/>
    </source>
</evidence>
<keyword evidence="5" id="KW-0254">Endocytosis</keyword>
<dbReference type="GO" id="GO:0048268">
    <property type="term" value="P:clathrin coat assembly"/>
    <property type="evidence" value="ECO:0007669"/>
    <property type="project" value="TreeGrafter"/>
</dbReference>
<feature type="compositionally biased region" description="Basic and acidic residues" evidence="10">
    <location>
        <begin position="16"/>
        <end position="32"/>
    </location>
</feature>
<evidence type="ECO:0000256" key="5">
    <source>
        <dbReference type="ARBA" id="ARBA00022583"/>
    </source>
</evidence>
<dbReference type="PANTHER" id="PTHR23065:SF8">
    <property type="entry name" value="F-BAR DOMAIN ONLY PROTEIN 2"/>
    <property type="match status" value="1"/>
</dbReference>
<evidence type="ECO:0000256" key="2">
    <source>
        <dbReference type="ARBA" id="ARBA00004283"/>
    </source>
</evidence>
<keyword evidence="12" id="KW-1185">Reference proteome</keyword>
<dbReference type="InterPro" id="IPR028565">
    <property type="entry name" value="MHD"/>
</dbReference>
<dbReference type="FunFam" id="2.60.40.1170:FF:000005">
    <property type="entry name" value="SH3-containing GRB2-like protein 3-interacting protein 1 isoform X3"/>
    <property type="match status" value="1"/>
</dbReference>
<comment type="subunit">
    <text evidence="9">Interacts with proteins essential or regulating the formation of functional clathrin-coated pits. Interacts with CANX. Interacts with AP2A1. Interacts with EPS15. Interacts with SH3GL3. Interacts with AMPH. Interacts with ITSN1 (via SH3 domains). Interacts with and REPS1.</text>
</comment>
<protein>
    <recommendedName>
        <fullName evidence="3">SH3-containing GRB2-like protein 3-interacting protein 1</fullName>
    </recommendedName>
    <alternativeName>
        <fullName evidence="8">Endophilin-3-interacting protein</fullName>
    </alternativeName>
</protein>
<evidence type="ECO:0000256" key="4">
    <source>
        <dbReference type="ARBA" id="ARBA00022553"/>
    </source>
</evidence>
<dbReference type="CDD" id="cd09266">
    <property type="entry name" value="SGIP1_MHD"/>
    <property type="match status" value="1"/>
</dbReference>
<accession>A0A6I9X7W1</accession>
<dbReference type="InterPro" id="IPR037984">
    <property type="entry name" value="SGIP1_MHD"/>
</dbReference>
<reference evidence="13" key="1">
    <citation type="submission" date="2025-08" db="UniProtKB">
        <authorList>
            <consortium name="RefSeq"/>
        </authorList>
    </citation>
    <scope>IDENTIFICATION</scope>
</reference>
<comment type="subcellular location">
    <subcellularLocation>
        <location evidence="2">Membrane</location>
        <location evidence="2">Clathrin-coated pit</location>
        <topology evidence="2">Peripheral membrane protein</topology>
        <orientation evidence="2">Cytoplasmic side</orientation>
    </subcellularLocation>
</comment>
<dbReference type="PANTHER" id="PTHR23065">
    <property type="entry name" value="PROLINE-SERINE-THREONINE PHOSPHATASE INTERACTING PROTEIN 1"/>
    <property type="match status" value="1"/>
</dbReference>
<keyword evidence="7" id="KW-0168">Coated pit</keyword>
<name>A0A6I9X7W1_9SAUR</name>
<feature type="compositionally biased region" description="Low complexity" evidence="10">
    <location>
        <begin position="318"/>
        <end position="328"/>
    </location>
</feature>
<dbReference type="InterPro" id="IPR018808">
    <property type="entry name" value="Muniscin_C"/>
</dbReference>
<dbReference type="GO" id="GO:0030136">
    <property type="term" value="C:clathrin-coated vesicle"/>
    <property type="evidence" value="ECO:0007669"/>
    <property type="project" value="TreeGrafter"/>
</dbReference>
<dbReference type="Gene3D" id="2.60.40.1170">
    <property type="entry name" value="Mu homology domain, subdomain B"/>
    <property type="match status" value="2"/>
</dbReference>
<comment type="function">
    <text evidence="1">May function in clathrin-mediated endocytosis. Has both a membrane binding/tubulating activity and the ability to recruit proteins essential to the formation of functional clathrin-coated pits. Has a preference for membranes enriched in phosphatidylserine and phosphoinositides and is required for the endocytosis of the transferrin receptor. May also bind tubulin. May play a role in the regulation of energy homeostasis.</text>
</comment>
<gene>
    <name evidence="13" type="primary">FCHO1</name>
</gene>
<evidence type="ECO:0000256" key="6">
    <source>
        <dbReference type="ARBA" id="ARBA00023136"/>
    </source>
</evidence>
<dbReference type="Proteomes" id="UP000504617">
    <property type="component" value="Unplaced"/>
</dbReference>
<feature type="compositionally biased region" description="Polar residues" evidence="10">
    <location>
        <begin position="232"/>
        <end position="243"/>
    </location>
</feature>
<dbReference type="SUPFAM" id="SSF49447">
    <property type="entry name" value="Second domain of Mu2 adaptin subunit (ap50) of ap2 adaptor"/>
    <property type="match status" value="1"/>
</dbReference>
<dbReference type="AlphaFoldDB" id="A0A6I9X7W1"/>
<evidence type="ECO:0000256" key="1">
    <source>
        <dbReference type="ARBA" id="ARBA00003346"/>
    </source>
</evidence>